<dbReference type="PROSITE" id="PS51318">
    <property type="entry name" value="TAT"/>
    <property type="match status" value="1"/>
</dbReference>
<dbReference type="InterPro" id="IPR013785">
    <property type="entry name" value="Aldolase_TIM"/>
</dbReference>
<name>A0A150PW28_SORCE</name>
<feature type="region of interest" description="Disordered" evidence="4">
    <location>
        <begin position="418"/>
        <end position="443"/>
    </location>
</feature>
<evidence type="ECO:0000256" key="2">
    <source>
        <dbReference type="ARBA" id="ARBA00022643"/>
    </source>
</evidence>
<comment type="caution">
    <text evidence="5">The sequence shown here is derived from an EMBL/GenBank/DDBJ whole genome shotgun (WGS) entry which is preliminary data.</text>
</comment>
<dbReference type="Gene3D" id="3.20.20.70">
    <property type="entry name" value="Aldolase class I"/>
    <property type="match status" value="1"/>
</dbReference>
<reference evidence="5 6" key="1">
    <citation type="submission" date="2014-02" db="EMBL/GenBank/DDBJ databases">
        <title>The small core and large imbalanced accessory genome model reveals a collaborative survival strategy of Sorangium cellulosum strains in nature.</title>
        <authorList>
            <person name="Han K."/>
            <person name="Peng R."/>
            <person name="Blom J."/>
            <person name="Li Y.-Z."/>
        </authorList>
    </citation>
    <scope>NUCLEOTIDE SEQUENCE [LARGE SCALE GENOMIC DNA]</scope>
    <source>
        <strain evidence="5 6">So0157-18</strain>
    </source>
</reference>
<dbReference type="GO" id="GO:0051213">
    <property type="term" value="F:dioxygenase activity"/>
    <property type="evidence" value="ECO:0007669"/>
    <property type="project" value="UniProtKB-KW"/>
</dbReference>
<proteinExistence type="predicted"/>
<keyword evidence="2" id="KW-0288">FMN</keyword>
<dbReference type="GO" id="GO:0018580">
    <property type="term" value="F:nitronate monooxygenase activity"/>
    <property type="evidence" value="ECO:0007669"/>
    <property type="project" value="InterPro"/>
</dbReference>
<evidence type="ECO:0000313" key="6">
    <source>
        <dbReference type="Proteomes" id="UP000075604"/>
    </source>
</evidence>
<dbReference type="AlphaFoldDB" id="A0A150PW28"/>
<dbReference type="PANTHER" id="PTHR32332:SF20">
    <property type="entry name" value="2-NITROPROPANE DIOXYGENASE-LIKE PROTEIN"/>
    <property type="match status" value="1"/>
</dbReference>
<evidence type="ECO:0000256" key="4">
    <source>
        <dbReference type="SAM" id="MobiDB-lite"/>
    </source>
</evidence>
<evidence type="ECO:0000256" key="3">
    <source>
        <dbReference type="ARBA" id="ARBA00023002"/>
    </source>
</evidence>
<dbReference type="EMBL" id="JELX01001127">
    <property type="protein sequence ID" value="KYF59947.1"/>
    <property type="molecule type" value="Genomic_DNA"/>
</dbReference>
<dbReference type="InterPro" id="IPR006311">
    <property type="entry name" value="TAT_signal"/>
</dbReference>
<evidence type="ECO:0000256" key="1">
    <source>
        <dbReference type="ARBA" id="ARBA00022630"/>
    </source>
</evidence>
<feature type="compositionally biased region" description="Basic and acidic residues" evidence="4">
    <location>
        <begin position="425"/>
        <end position="443"/>
    </location>
</feature>
<keyword evidence="5" id="KW-0223">Dioxygenase</keyword>
<dbReference type="PANTHER" id="PTHR32332">
    <property type="entry name" value="2-NITROPROPANE DIOXYGENASE"/>
    <property type="match status" value="1"/>
</dbReference>
<dbReference type="SUPFAM" id="SSF51412">
    <property type="entry name" value="Inosine monophosphate dehydrogenase (IMPDH)"/>
    <property type="match status" value="1"/>
</dbReference>
<accession>A0A150PW28</accession>
<evidence type="ECO:0000313" key="5">
    <source>
        <dbReference type="EMBL" id="KYF59947.1"/>
    </source>
</evidence>
<gene>
    <name evidence="5" type="ORF">BE04_24060</name>
</gene>
<keyword evidence="3" id="KW-0560">Oxidoreductase</keyword>
<sequence length="443" mass="45893">MRRTKDTEDAVHKLDRRTFLDLLGLSGLGLAIGPGCVRGDAGRGPDEEGEALSNGSRPVSAFSLRTRLTVDYGVPFPLVSAGMAFVSLPPLVAAVSNAGGIGVLGSATEPPAVVEARIRATKALTSGVFGVDFIVATGPTGAFVTQDHIDVCIAEAVPLVIFHWNAPEVAWVDALHAAEAKVWVQVGSVAAARHAVAVGADGIIAQGSQAGGHTRAASRTKSLVRAIRRQVDPALLLAAGGIADGAGVVRALWHGADGVVVGTRLVASTEAYAHPDYKARLVAAGAGATAVQTFFGPEWPDQRQRVLRNRVVRRWAGRESRIPDPSPPPATIGTTVLFPGVLDVPYEMPKFSAIVPTPDTVGDLEEMDMPAGSESVLSIASVKPAAEIVAEMMTEAQDILDVLAAGVLEADVLEADVLGAEPSDGDAHGDAHDDDSDHRASAD</sequence>
<dbReference type="CDD" id="cd04730">
    <property type="entry name" value="NPD_like"/>
    <property type="match status" value="1"/>
</dbReference>
<dbReference type="InterPro" id="IPR004136">
    <property type="entry name" value="NMO"/>
</dbReference>
<dbReference type="Proteomes" id="UP000075604">
    <property type="component" value="Unassembled WGS sequence"/>
</dbReference>
<organism evidence="5 6">
    <name type="scientific">Sorangium cellulosum</name>
    <name type="common">Polyangium cellulosum</name>
    <dbReference type="NCBI Taxonomy" id="56"/>
    <lineage>
        <taxon>Bacteria</taxon>
        <taxon>Pseudomonadati</taxon>
        <taxon>Myxococcota</taxon>
        <taxon>Polyangia</taxon>
        <taxon>Polyangiales</taxon>
        <taxon>Polyangiaceae</taxon>
        <taxon>Sorangium</taxon>
    </lineage>
</organism>
<protein>
    <submittedName>
        <fullName evidence="5">2-nitropropane dioxygenase</fullName>
    </submittedName>
</protein>
<dbReference type="Pfam" id="PF03060">
    <property type="entry name" value="NMO"/>
    <property type="match status" value="1"/>
</dbReference>
<keyword evidence="1" id="KW-0285">Flavoprotein</keyword>